<dbReference type="AlphaFoldDB" id="A0A8R1DJP6"/>
<dbReference type="PROSITE" id="PS50913">
    <property type="entry name" value="GRIP"/>
    <property type="match status" value="1"/>
</dbReference>
<proteinExistence type="inferred from homology"/>
<dbReference type="Pfam" id="PF16704">
    <property type="entry name" value="Rab_bind"/>
    <property type="match status" value="1"/>
</dbReference>
<keyword evidence="11" id="KW-1185">Reference proteome</keyword>
<evidence type="ECO:0000259" key="9">
    <source>
        <dbReference type="PROSITE" id="PS50913"/>
    </source>
</evidence>
<reference evidence="10" key="2">
    <citation type="submission" date="2022-06" db="UniProtKB">
        <authorList>
            <consortium name="EnsemblMetazoa"/>
        </authorList>
    </citation>
    <scope>IDENTIFICATION</scope>
    <source>
        <strain evidence="10">DF5081</strain>
    </source>
</reference>
<dbReference type="InterPro" id="IPR032023">
    <property type="entry name" value="GCC2_Rab_bind"/>
</dbReference>
<keyword evidence="7" id="KW-0472">Membrane</keyword>
<feature type="domain" description="GRIP" evidence="9">
    <location>
        <begin position="78"/>
        <end position="129"/>
    </location>
</feature>
<dbReference type="PANTHER" id="PTHR12820:SF0">
    <property type="entry name" value="VACUOLAR PROTEIN SORTING-ASSOCIATED PROTEIN 53 HOMOLOG"/>
    <property type="match status" value="1"/>
</dbReference>
<reference evidence="11" key="1">
    <citation type="submission" date="2010-08" db="EMBL/GenBank/DDBJ databases">
        <authorList>
            <consortium name="Caenorhabditis japonica Sequencing Consortium"/>
            <person name="Wilson R.K."/>
        </authorList>
    </citation>
    <scope>NUCLEOTIDE SEQUENCE [LARGE SCALE GENOMIC DNA]</scope>
    <source>
        <strain evidence="11">DF5081</strain>
    </source>
</reference>
<dbReference type="InterPro" id="IPR039766">
    <property type="entry name" value="Vps53"/>
</dbReference>
<dbReference type="GO" id="GO:0010008">
    <property type="term" value="C:endosome membrane"/>
    <property type="evidence" value="ECO:0007669"/>
    <property type="project" value="UniProtKB-SubCell"/>
</dbReference>
<evidence type="ECO:0000256" key="3">
    <source>
        <dbReference type="ARBA" id="ARBA00008628"/>
    </source>
</evidence>
<dbReference type="InterPro" id="IPR031745">
    <property type="entry name" value="Vps53_C"/>
</dbReference>
<dbReference type="InterPro" id="IPR007234">
    <property type="entry name" value="Vps53_N"/>
</dbReference>
<feature type="coiled-coil region" evidence="8">
    <location>
        <begin position="52"/>
        <end position="82"/>
    </location>
</feature>
<dbReference type="Proteomes" id="UP000005237">
    <property type="component" value="Unassembled WGS sequence"/>
</dbReference>
<evidence type="ECO:0000256" key="6">
    <source>
        <dbReference type="ARBA" id="ARBA00023034"/>
    </source>
</evidence>
<comment type="subcellular location">
    <subcellularLocation>
        <location evidence="2">Endosome membrane</location>
        <topology evidence="2">Peripheral membrane protein</topology>
    </subcellularLocation>
    <subcellularLocation>
        <location evidence="1">Golgi apparatus</location>
        <location evidence="1">trans-Golgi network membrane</location>
        <topology evidence="1">Peripheral membrane protein</topology>
    </subcellularLocation>
</comment>
<evidence type="ECO:0000256" key="1">
    <source>
        <dbReference type="ARBA" id="ARBA00004150"/>
    </source>
</evidence>
<accession>A0A8R1DJP6</accession>
<dbReference type="GO" id="GO:0005829">
    <property type="term" value="C:cytosol"/>
    <property type="evidence" value="ECO:0007669"/>
    <property type="project" value="GOC"/>
</dbReference>
<sequence>MFCTGTLAMIIVRVESDEFTEERFKVLTEQLESLQKTNHHVAELLSDAESANGRLTTQNTLLKDEIRRLEREEKREAELSNEKNMEYLKNVFVQFLKPESVPSERDQLVLVLQRVLHLSPREVEVLKAASEKVMDEIKEMCVTEYCKPSMSLIAQINELFPTEQSLTQLDSVIAAVEGEISELDDELAYLVETNANVSERGEETLKHAQEAMVELEKSIGSIRERTKSSEEIVREMTRDIKQLDVAKRNLTASITTLHHLHILLTGVESLGAWVDKKDYSSISRQLPAILNVLQLFDAYKESEQIANLSEQLDKLKASLTIQLAKDLKNAFQTGQLSDRVTDMCRVAAALEGNVKENFVKWFIEQQLSEYVIIYADNEEGAWLDKVDDRYKWFVRKLTDFERAGLSKTFPADWHMGRRLTSEFCVVTRAILYRMMTQRRMDLDWKLLGHAIQHTKMFEALLSKRFPEKDGISFEKAIWSVFDPFLDVFIHAQEKTLSEFVDNCASKIRSGEEKPNRETSTHAVPFPSSADMFLLLKKVITESSKLSSEPDALIRDVIGVLRVCLRAYATSCLIAFLPTLGSQQSGTANLFSLIREEVAYPRLTPDQQFLVCCILATADWCAETTIQLQEKLSQRIPGVDISQETEAFYSITNQSMLVLVQDVESTCDGALQSISKVNWSAVDCVGDESPFIGAMRAHIRQAVPLIRDMLSDRRKYFAHFCLKLATQLAHKFVGALFRCRAISTHGAEQLLLDTHSLKTFLLSVPSIDSVITSKPPTAYVSSVNAALTKAEMILKVVMCSLETVDDFVEQYSKLLPVSDTAEMQKVLEMKGIKRQEHSAILHAYRQKTGTSAEPLPQTTSLTSRIGGALPTVGSAASVSEAFNAVVSMAADGLSDQAVTSSIDKLKRFERLVKRQL</sequence>
<keyword evidence="6" id="KW-0333">Golgi apparatus</keyword>
<dbReference type="Pfam" id="PF01465">
    <property type="entry name" value="GRIP"/>
    <property type="match status" value="1"/>
</dbReference>
<organism evidence="10 11">
    <name type="scientific">Caenorhabditis japonica</name>
    <dbReference type="NCBI Taxonomy" id="281687"/>
    <lineage>
        <taxon>Eukaryota</taxon>
        <taxon>Metazoa</taxon>
        <taxon>Ecdysozoa</taxon>
        <taxon>Nematoda</taxon>
        <taxon>Chromadorea</taxon>
        <taxon>Rhabditida</taxon>
        <taxon>Rhabditina</taxon>
        <taxon>Rhabditomorpha</taxon>
        <taxon>Rhabditoidea</taxon>
        <taxon>Rhabditidae</taxon>
        <taxon>Peloderinae</taxon>
        <taxon>Caenorhabditis</taxon>
    </lineage>
</organism>
<feature type="coiled-coil region" evidence="8">
    <location>
        <begin position="166"/>
        <end position="225"/>
    </location>
</feature>
<evidence type="ECO:0000256" key="4">
    <source>
        <dbReference type="ARBA" id="ARBA00014103"/>
    </source>
</evidence>
<keyword evidence="5" id="KW-0967">Endosome</keyword>
<name>A0A8R1DJP6_CAEJA</name>
<evidence type="ECO:0000256" key="5">
    <source>
        <dbReference type="ARBA" id="ARBA00022753"/>
    </source>
</evidence>
<dbReference type="Pfam" id="PF04100">
    <property type="entry name" value="Vps53_N"/>
    <property type="match status" value="1"/>
</dbReference>
<dbReference type="PANTHER" id="PTHR12820">
    <property type="entry name" value="VACUOLAR SORTING PROTEIN 53"/>
    <property type="match status" value="1"/>
</dbReference>
<dbReference type="Gene3D" id="1.10.357.110">
    <property type="entry name" value="Vacuolar protein sorting-associated protein 53, C-terminus"/>
    <property type="match status" value="1"/>
</dbReference>
<evidence type="ECO:0000256" key="8">
    <source>
        <dbReference type="SAM" id="Coils"/>
    </source>
</evidence>
<keyword evidence="8" id="KW-0175">Coiled coil</keyword>
<dbReference type="EnsemblMetazoa" id="CJA04718.1">
    <property type="protein sequence ID" value="CJA04718.1"/>
    <property type="gene ID" value="WBGene00123921"/>
</dbReference>
<dbReference type="InterPro" id="IPR038260">
    <property type="entry name" value="Vps53_C_sf"/>
</dbReference>
<dbReference type="InterPro" id="IPR000237">
    <property type="entry name" value="GRIP_dom"/>
</dbReference>
<comment type="similarity">
    <text evidence="3">Belongs to the VPS53 family.</text>
</comment>
<dbReference type="SMART" id="SM00755">
    <property type="entry name" value="Grip"/>
    <property type="match status" value="1"/>
</dbReference>
<dbReference type="GO" id="GO:0000938">
    <property type="term" value="C:GARP complex"/>
    <property type="evidence" value="ECO:0007669"/>
    <property type="project" value="InterPro"/>
</dbReference>
<evidence type="ECO:0000313" key="11">
    <source>
        <dbReference type="Proteomes" id="UP000005237"/>
    </source>
</evidence>
<evidence type="ECO:0000256" key="7">
    <source>
        <dbReference type="ARBA" id="ARBA00023136"/>
    </source>
</evidence>
<evidence type="ECO:0000313" key="10">
    <source>
        <dbReference type="EnsemblMetazoa" id="CJA04718.1"/>
    </source>
</evidence>
<protein>
    <recommendedName>
        <fullName evidence="4">Vacuolar protein sorting-associated protein 53 homolog</fullName>
    </recommendedName>
</protein>
<dbReference type="Pfam" id="PF16854">
    <property type="entry name" value="VPS53_C"/>
    <property type="match status" value="1"/>
</dbReference>
<dbReference type="GO" id="GO:0042147">
    <property type="term" value="P:retrograde transport, endosome to Golgi"/>
    <property type="evidence" value="ECO:0007669"/>
    <property type="project" value="InterPro"/>
</dbReference>
<evidence type="ECO:0000256" key="2">
    <source>
        <dbReference type="ARBA" id="ARBA00004481"/>
    </source>
</evidence>
<feature type="coiled-coil region" evidence="8">
    <location>
        <begin position="298"/>
        <end position="325"/>
    </location>
</feature>